<keyword evidence="8" id="KW-1185">Reference proteome</keyword>
<dbReference type="Pfam" id="PF16732">
    <property type="entry name" value="ComP_DUS"/>
    <property type="match status" value="1"/>
</dbReference>
<dbReference type="EMBL" id="JAUZEE010000002">
    <property type="protein sequence ID" value="MDP4300099.1"/>
    <property type="molecule type" value="Genomic_DNA"/>
</dbReference>
<dbReference type="NCBIfam" id="TIGR02532">
    <property type="entry name" value="IV_pilin_GFxxxE"/>
    <property type="match status" value="1"/>
</dbReference>
<organism evidence="7 8">
    <name type="scientific">Leptothrix discophora</name>
    <dbReference type="NCBI Taxonomy" id="89"/>
    <lineage>
        <taxon>Bacteria</taxon>
        <taxon>Pseudomonadati</taxon>
        <taxon>Pseudomonadota</taxon>
        <taxon>Betaproteobacteria</taxon>
        <taxon>Burkholderiales</taxon>
        <taxon>Sphaerotilaceae</taxon>
        <taxon>Leptothrix</taxon>
    </lineage>
</organism>
<evidence type="ECO:0000256" key="4">
    <source>
        <dbReference type="ARBA" id="ARBA00022989"/>
    </source>
</evidence>
<dbReference type="RefSeq" id="WP_305748648.1">
    <property type="nucleotide sequence ID" value="NZ_JAUZEE010000002.1"/>
</dbReference>
<evidence type="ECO:0000313" key="8">
    <source>
        <dbReference type="Proteomes" id="UP001235760"/>
    </source>
</evidence>
<comment type="subcellular location">
    <subcellularLocation>
        <location evidence="1">Membrane</location>
        <topology evidence="1">Single-pass membrane protein</topology>
    </subcellularLocation>
</comment>
<keyword evidence="5 6" id="KW-0472">Membrane</keyword>
<evidence type="ECO:0000256" key="6">
    <source>
        <dbReference type="SAM" id="Phobius"/>
    </source>
</evidence>
<evidence type="ECO:0000256" key="1">
    <source>
        <dbReference type="ARBA" id="ARBA00004167"/>
    </source>
</evidence>
<evidence type="ECO:0000313" key="7">
    <source>
        <dbReference type="EMBL" id="MDP4300099.1"/>
    </source>
</evidence>
<dbReference type="SUPFAM" id="SSF54523">
    <property type="entry name" value="Pili subunits"/>
    <property type="match status" value="1"/>
</dbReference>
<dbReference type="PROSITE" id="PS00409">
    <property type="entry name" value="PROKAR_NTER_METHYL"/>
    <property type="match status" value="1"/>
</dbReference>
<evidence type="ECO:0000256" key="5">
    <source>
        <dbReference type="ARBA" id="ARBA00023136"/>
    </source>
</evidence>
<reference evidence="7 8" key="1">
    <citation type="submission" date="2023-08" db="EMBL/GenBank/DDBJ databases">
        <authorList>
            <person name="Roldan D.M."/>
            <person name="Menes R.J."/>
        </authorList>
    </citation>
    <scope>NUCLEOTIDE SEQUENCE [LARGE SCALE GENOMIC DNA]</scope>
    <source>
        <strain evidence="7 8">CCM 2812</strain>
    </source>
</reference>
<dbReference type="InterPro" id="IPR000983">
    <property type="entry name" value="Bac_GSPG_pilin"/>
</dbReference>
<dbReference type="PRINTS" id="PR00813">
    <property type="entry name" value="BCTERIALGSPG"/>
</dbReference>
<dbReference type="PANTHER" id="PTHR30093">
    <property type="entry name" value="GENERAL SECRETION PATHWAY PROTEIN G"/>
    <property type="match status" value="1"/>
</dbReference>
<comment type="caution">
    <text evidence="7">The sequence shown here is derived from an EMBL/GenBank/DDBJ whole genome shotgun (WGS) entry which is preliminary data.</text>
</comment>
<sequence length="160" mass="17049">MPKLPTPPRQPNLSAGRRAHGGFTLIELMVAVAIVGILAAVALPSYTDYLRRGRIPEAFTYLSNYRVQMEQYYQDNRNYGTGTDCAAGAIAAAPAGTKYFTYSCALSNSGQGYTLTATNTTEMGSAHVYTVDQANARATTSFKGATVSGKACWLVKGGEC</sequence>
<dbReference type="PANTHER" id="PTHR30093:SF44">
    <property type="entry name" value="TYPE II SECRETION SYSTEM CORE PROTEIN G"/>
    <property type="match status" value="1"/>
</dbReference>
<dbReference type="InterPro" id="IPR045584">
    <property type="entry name" value="Pilin-like"/>
</dbReference>
<dbReference type="InterPro" id="IPR012902">
    <property type="entry name" value="N_methyl_site"/>
</dbReference>
<name>A0ABT9G0T6_LEPDI</name>
<gene>
    <name evidence="7" type="ORF">Q8X39_05585</name>
</gene>
<dbReference type="Proteomes" id="UP001235760">
    <property type="component" value="Unassembled WGS sequence"/>
</dbReference>
<feature type="transmembrane region" description="Helical" evidence="6">
    <location>
        <begin position="20"/>
        <end position="43"/>
    </location>
</feature>
<keyword evidence="3 6" id="KW-0812">Transmembrane</keyword>
<protein>
    <submittedName>
        <fullName evidence="7">Type IV pilin protein</fullName>
    </submittedName>
</protein>
<accession>A0ABT9G0T6</accession>
<dbReference type="InterPro" id="IPR031982">
    <property type="entry name" value="PilE-like"/>
</dbReference>
<evidence type="ECO:0000256" key="2">
    <source>
        <dbReference type="ARBA" id="ARBA00022481"/>
    </source>
</evidence>
<keyword evidence="2" id="KW-0488">Methylation</keyword>
<dbReference type="Pfam" id="PF07963">
    <property type="entry name" value="N_methyl"/>
    <property type="match status" value="1"/>
</dbReference>
<dbReference type="Gene3D" id="3.30.700.10">
    <property type="entry name" value="Glycoprotein, Type 4 Pilin"/>
    <property type="match status" value="1"/>
</dbReference>
<evidence type="ECO:0000256" key="3">
    <source>
        <dbReference type="ARBA" id="ARBA00022692"/>
    </source>
</evidence>
<keyword evidence="4 6" id="KW-1133">Transmembrane helix</keyword>
<proteinExistence type="predicted"/>